<reference evidence="8" key="1">
    <citation type="submission" date="2022-11" db="UniProtKB">
        <authorList>
            <consortium name="EnsemblMetazoa"/>
        </authorList>
    </citation>
    <scope>IDENTIFICATION</scope>
</reference>
<evidence type="ECO:0000256" key="5">
    <source>
        <dbReference type="SAM" id="MobiDB-lite"/>
    </source>
</evidence>
<keyword evidence="3 6" id="KW-1133">Transmembrane helix</keyword>
<dbReference type="EnsemblMetazoa" id="XM_038223006.1">
    <property type="protein sequence ID" value="XP_038078934.1"/>
    <property type="gene ID" value="LOC119746197"/>
</dbReference>
<accession>A0A914BRY3</accession>
<dbReference type="InterPro" id="IPR036259">
    <property type="entry name" value="MFS_trans_sf"/>
</dbReference>
<dbReference type="Gene3D" id="1.20.1250.20">
    <property type="entry name" value="MFS general substrate transporter like domains"/>
    <property type="match status" value="1"/>
</dbReference>
<feature type="transmembrane region" description="Helical" evidence="6">
    <location>
        <begin position="498"/>
        <end position="518"/>
    </location>
</feature>
<protein>
    <recommendedName>
        <fullName evidence="7">Major facilitator superfamily (MFS) profile domain-containing protein</fullName>
    </recommendedName>
</protein>
<evidence type="ECO:0000256" key="2">
    <source>
        <dbReference type="ARBA" id="ARBA00022692"/>
    </source>
</evidence>
<keyword evidence="4 6" id="KW-0472">Membrane</keyword>
<evidence type="ECO:0000313" key="9">
    <source>
        <dbReference type="Proteomes" id="UP000887568"/>
    </source>
</evidence>
<comment type="subcellular location">
    <subcellularLocation>
        <location evidence="1">Membrane</location>
        <topology evidence="1">Multi-pass membrane protein</topology>
    </subcellularLocation>
</comment>
<dbReference type="AlphaFoldDB" id="A0A914BRY3"/>
<dbReference type="OMA" id="NMPETIK"/>
<feature type="transmembrane region" description="Helical" evidence="6">
    <location>
        <begin position="211"/>
        <end position="233"/>
    </location>
</feature>
<keyword evidence="2 6" id="KW-0812">Transmembrane</keyword>
<dbReference type="GO" id="GO:0022857">
    <property type="term" value="F:transmembrane transporter activity"/>
    <property type="evidence" value="ECO:0007669"/>
    <property type="project" value="InterPro"/>
</dbReference>
<dbReference type="SUPFAM" id="SSF103473">
    <property type="entry name" value="MFS general substrate transporter"/>
    <property type="match status" value="1"/>
</dbReference>
<evidence type="ECO:0000256" key="3">
    <source>
        <dbReference type="ARBA" id="ARBA00022989"/>
    </source>
</evidence>
<feature type="transmembrane region" description="Helical" evidence="6">
    <location>
        <begin position="245"/>
        <end position="267"/>
    </location>
</feature>
<dbReference type="RefSeq" id="XP_038078934.1">
    <property type="nucleotide sequence ID" value="XM_038223006.1"/>
</dbReference>
<dbReference type="OrthoDB" id="5296287at2759"/>
<dbReference type="Proteomes" id="UP000887568">
    <property type="component" value="Unplaced"/>
</dbReference>
<name>A0A914BRY3_PATMI</name>
<feature type="region of interest" description="Disordered" evidence="5">
    <location>
        <begin position="572"/>
        <end position="598"/>
    </location>
</feature>
<feature type="transmembrane region" description="Helical" evidence="6">
    <location>
        <begin position="273"/>
        <end position="292"/>
    </location>
</feature>
<evidence type="ECO:0000256" key="1">
    <source>
        <dbReference type="ARBA" id="ARBA00004141"/>
    </source>
</evidence>
<feature type="transmembrane region" description="Helical" evidence="6">
    <location>
        <begin position="187"/>
        <end position="205"/>
    </location>
</feature>
<organism evidence="8 9">
    <name type="scientific">Patiria miniata</name>
    <name type="common">Bat star</name>
    <name type="synonym">Asterina miniata</name>
    <dbReference type="NCBI Taxonomy" id="46514"/>
    <lineage>
        <taxon>Eukaryota</taxon>
        <taxon>Metazoa</taxon>
        <taxon>Echinodermata</taxon>
        <taxon>Eleutherozoa</taxon>
        <taxon>Asterozoa</taxon>
        <taxon>Asteroidea</taxon>
        <taxon>Valvatacea</taxon>
        <taxon>Valvatida</taxon>
        <taxon>Asterinidae</taxon>
        <taxon>Patiria</taxon>
    </lineage>
</organism>
<feature type="transmembrane region" description="Helical" evidence="6">
    <location>
        <begin position="384"/>
        <end position="405"/>
    </location>
</feature>
<dbReference type="GO" id="GO:0016020">
    <property type="term" value="C:membrane"/>
    <property type="evidence" value="ECO:0007669"/>
    <property type="project" value="UniProtKB-SubCell"/>
</dbReference>
<dbReference type="InterPro" id="IPR005828">
    <property type="entry name" value="MFS_sugar_transport-like"/>
</dbReference>
<sequence>MHFDEILEHVGTFGRYQKLTFLIVCLMAVPMSYHQLAQVFLAPDTDHWCAVPELLEPNCSALAGAGPPDSTAYSRCMEARKNISIPRKKGKFLQCYRYVLDANDDVSGAAGDGYINETIKTSSNKTMKCDAGWEYDRSQYHTTVVQDFNLVCEKKDVPEVAQSVFFAGVLVSSVITGLLADWIGRKTTLFICLGVQFIFSLAIVFSPSVTAFVALRFCLAMANMGVFIMAFVIGTEFVGPGWRTFIGVVVECFFALGYMSLAVVAYFVRDWRILQLVGSVPIILFFLLIRVVPESARWLITQGKLKEAEAIIRKIAKVNKAKLPDQLFNVNDHIQEQGRTSFIDLFRMPNLRKRTFNIMFNWFVNAAVYYGLSLSTSSLGSNDYLAFFIGGFVEIPACLSILPFIDRYGRRILLCLYLLVGGFACLGTIFFAPGAGRTVVAMIGKFGISGSFCLIYIYSAEMFPTPVRSIGMGLSSMSARLGSILAPPLLVLRGVWEPFPLVVFGLLAITAGLTTLLLPETLGLNMPETIKEGEEIGVGVPFRLPHWRGWNHRVERAPTGQPYQEVQVDTNDNKADAEEWGGANEGGPEEVQLTENAC</sequence>
<feature type="transmembrane region" description="Helical" evidence="6">
    <location>
        <begin position="412"/>
        <end position="432"/>
    </location>
</feature>
<keyword evidence="9" id="KW-1185">Reference proteome</keyword>
<proteinExistence type="predicted"/>
<feature type="transmembrane region" description="Helical" evidence="6">
    <location>
        <begin position="470"/>
        <end position="492"/>
    </location>
</feature>
<feature type="transmembrane region" description="Helical" evidence="6">
    <location>
        <begin position="438"/>
        <end position="458"/>
    </location>
</feature>
<dbReference type="InterPro" id="IPR020846">
    <property type="entry name" value="MFS_dom"/>
</dbReference>
<evidence type="ECO:0000313" key="8">
    <source>
        <dbReference type="EnsemblMetazoa" id="XP_038078934.1"/>
    </source>
</evidence>
<feature type="transmembrane region" description="Helical" evidence="6">
    <location>
        <begin position="355"/>
        <end position="372"/>
    </location>
</feature>
<dbReference type="PROSITE" id="PS50850">
    <property type="entry name" value="MFS"/>
    <property type="match status" value="1"/>
</dbReference>
<feature type="transmembrane region" description="Helical" evidence="6">
    <location>
        <begin position="160"/>
        <end position="180"/>
    </location>
</feature>
<feature type="domain" description="Major facilitator superfamily (MFS) profile" evidence="7">
    <location>
        <begin position="106"/>
        <end position="523"/>
    </location>
</feature>
<evidence type="ECO:0000256" key="4">
    <source>
        <dbReference type="ARBA" id="ARBA00023136"/>
    </source>
</evidence>
<evidence type="ECO:0000259" key="7">
    <source>
        <dbReference type="PROSITE" id="PS50850"/>
    </source>
</evidence>
<dbReference type="PANTHER" id="PTHR24064">
    <property type="entry name" value="SOLUTE CARRIER FAMILY 22 MEMBER"/>
    <property type="match status" value="1"/>
</dbReference>
<dbReference type="CDD" id="cd17317">
    <property type="entry name" value="MFS_SLC22"/>
    <property type="match status" value="1"/>
</dbReference>
<evidence type="ECO:0000256" key="6">
    <source>
        <dbReference type="SAM" id="Phobius"/>
    </source>
</evidence>
<dbReference type="GeneID" id="119746197"/>
<dbReference type="Pfam" id="PF00083">
    <property type="entry name" value="Sugar_tr"/>
    <property type="match status" value="1"/>
</dbReference>